<dbReference type="EMBL" id="CADCTO010000465">
    <property type="protein sequence ID" value="CAA9280306.1"/>
    <property type="molecule type" value="Genomic_DNA"/>
</dbReference>
<gene>
    <name evidence="1" type="ORF">AVDCRST_MAG63-3500</name>
</gene>
<sequence length="98" mass="11321">MFLIDDLLLAPLSGLKFIVGQIHEMVEKELNDESVIKQELLELQMRLELEEISEEAFKEHEAELFARLRAVKERQLEQMQEVHTAESSSVVVETQVGQ</sequence>
<name>A0A6J4JK31_9BACT</name>
<organism evidence="1">
    <name type="scientific">uncultured Armatimonadetes bacterium</name>
    <dbReference type="NCBI Taxonomy" id="157466"/>
    <lineage>
        <taxon>Bacteria</taxon>
        <taxon>Bacillati</taxon>
        <taxon>Armatimonadota</taxon>
        <taxon>environmental samples</taxon>
    </lineage>
</organism>
<reference evidence="1" key="1">
    <citation type="submission" date="2020-02" db="EMBL/GenBank/DDBJ databases">
        <authorList>
            <person name="Meier V. D."/>
        </authorList>
    </citation>
    <scope>NUCLEOTIDE SEQUENCE</scope>
    <source>
        <strain evidence="1">AVDCRST_MAG63</strain>
    </source>
</reference>
<dbReference type="Pfam" id="PF05120">
    <property type="entry name" value="GvpG"/>
    <property type="match status" value="1"/>
</dbReference>
<dbReference type="AlphaFoldDB" id="A0A6J4JK31"/>
<evidence type="ECO:0008006" key="2">
    <source>
        <dbReference type="Google" id="ProtNLM"/>
    </source>
</evidence>
<evidence type="ECO:0000313" key="1">
    <source>
        <dbReference type="EMBL" id="CAA9280306.1"/>
    </source>
</evidence>
<accession>A0A6J4JK31</accession>
<protein>
    <recommendedName>
        <fullName evidence="2">Gas vesicle protein GvpG</fullName>
    </recommendedName>
</protein>
<dbReference type="InterPro" id="IPR007804">
    <property type="entry name" value="GvpG"/>
</dbReference>
<proteinExistence type="predicted"/>